<organism evidence="2 3">
    <name type="scientific">Bacillus mesophilus</name>
    <dbReference type="NCBI Taxonomy" id="1808955"/>
    <lineage>
        <taxon>Bacteria</taxon>
        <taxon>Bacillati</taxon>
        <taxon>Bacillota</taxon>
        <taxon>Bacilli</taxon>
        <taxon>Bacillales</taxon>
        <taxon>Bacillaceae</taxon>
        <taxon>Bacillus</taxon>
    </lineage>
</organism>
<reference evidence="2 3" key="1">
    <citation type="submission" date="2020-02" db="EMBL/GenBank/DDBJ databases">
        <title>Bacillus aquiflavi sp. nov., isolated from yellow water of strong flavor Chinese baijiu in Yibin region of China.</title>
        <authorList>
            <person name="Xie J."/>
        </authorList>
    </citation>
    <scope>NUCLEOTIDE SEQUENCE [LARGE SCALE GENOMIC DNA]</scope>
    <source>
        <strain evidence="2 3">SA4</strain>
    </source>
</reference>
<dbReference type="PANTHER" id="PTHR39639">
    <property type="entry name" value="CHROMOSOME 16, WHOLE GENOME SHOTGUN SEQUENCE"/>
    <property type="match status" value="1"/>
</dbReference>
<dbReference type="AlphaFoldDB" id="A0A6M0Q4F0"/>
<proteinExistence type="predicted"/>
<accession>A0A6M0Q4F0</accession>
<dbReference type="EMBL" id="JAAIWM010000001">
    <property type="protein sequence ID" value="NEY71122.1"/>
    <property type="molecule type" value="Genomic_DNA"/>
</dbReference>
<keyword evidence="3" id="KW-1185">Reference proteome</keyword>
<name>A0A6M0Q4F0_9BACI</name>
<evidence type="ECO:0000313" key="2">
    <source>
        <dbReference type="EMBL" id="NEY71122.1"/>
    </source>
</evidence>
<dbReference type="InterPro" id="IPR004919">
    <property type="entry name" value="GmrSD_N"/>
</dbReference>
<dbReference type="PANTHER" id="PTHR39639:SF1">
    <property type="entry name" value="DUF262 DOMAIN-CONTAINING PROTEIN"/>
    <property type="match status" value="1"/>
</dbReference>
<evidence type="ECO:0000259" key="1">
    <source>
        <dbReference type="Pfam" id="PF03235"/>
    </source>
</evidence>
<dbReference type="Pfam" id="PF03235">
    <property type="entry name" value="GmrSD_N"/>
    <property type="match status" value="1"/>
</dbReference>
<dbReference type="Proteomes" id="UP000481043">
    <property type="component" value="Unassembled WGS sequence"/>
</dbReference>
<sequence>MSTNFKESMKNIKSNRPLISIQDIVKFIEKGEKYLKLSIEEMKEEQEMEILQGIVLSPDYQRKYRSSIKEESSIIESLLVGIPIPEVFLVISGKNDVQIRHVMDGQHRLNAIFRYINNKFPLKKLEILGNDPLYENKKFSELEKRDKIKILGSHLSILEFESFEDPEVEIELFKRYNRNTKPLEIQEIEMATYFSETSKYISRFINVLISENEKNEEAILSKGNTKEAKLYKIYNITKSRNDKQKNHQEICIIFSVIEEGLQENVRDGVTASKRFLERKSKKYKENEDESLEVLKLRFDEFNNFLLKISEQIEYPFSTSMLSTDKQRQSKYLMGVSIIIAAIYYYFEVDIEDDNLVEDLKTIISYSPIADIEYKASSTNMKYIMTYLFIDNKVQDLTLSSLKIKKEKLIEINEFIRKSLT</sequence>
<gene>
    <name evidence="2" type="ORF">G4D63_05140</name>
</gene>
<protein>
    <submittedName>
        <fullName evidence="2">DUF262 domain-containing protein</fullName>
    </submittedName>
</protein>
<evidence type="ECO:0000313" key="3">
    <source>
        <dbReference type="Proteomes" id="UP000481043"/>
    </source>
</evidence>
<feature type="domain" description="GmrSD restriction endonucleases N-terminal" evidence="1">
    <location>
        <begin position="53"/>
        <end position="258"/>
    </location>
</feature>
<comment type="caution">
    <text evidence="2">The sequence shown here is derived from an EMBL/GenBank/DDBJ whole genome shotgun (WGS) entry which is preliminary data.</text>
</comment>